<evidence type="ECO:0000256" key="1">
    <source>
        <dbReference type="ARBA" id="ARBA00010233"/>
    </source>
</evidence>
<dbReference type="EC" id="3.4.17.13" evidence="10"/>
<keyword evidence="5" id="KW-0720">Serine protease</keyword>
<dbReference type="Pfam" id="PF17676">
    <property type="entry name" value="Peptidase_S66C"/>
    <property type="match status" value="1"/>
</dbReference>
<dbReference type="InterPro" id="IPR027461">
    <property type="entry name" value="Carboxypeptidase_A_C_sf"/>
</dbReference>
<dbReference type="PROSITE" id="PS51318">
    <property type="entry name" value="TAT"/>
    <property type="match status" value="1"/>
</dbReference>
<feature type="domain" description="LD-carboxypeptidase C-terminal" evidence="9">
    <location>
        <begin position="231"/>
        <end position="348"/>
    </location>
</feature>
<evidence type="ECO:0000256" key="6">
    <source>
        <dbReference type="SAM" id="MobiDB-lite"/>
    </source>
</evidence>
<feature type="domain" description="LD-carboxypeptidase N-terminal" evidence="8">
    <location>
        <begin position="65"/>
        <end position="187"/>
    </location>
</feature>
<protein>
    <submittedName>
        <fullName evidence="10">Putative muramoyltetrapeptide carboxypeptidase (LD-carboxypeptidase A)</fullName>
        <ecNumber evidence="10">3.4.17.13</ecNumber>
    </submittedName>
</protein>
<dbReference type="InterPro" id="IPR040449">
    <property type="entry name" value="Peptidase_S66_N"/>
</dbReference>
<dbReference type="InterPro" id="IPR003507">
    <property type="entry name" value="S66_fam"/>
</dbReference>
<feature type="region of interest" description="Disordered" evidence="6">
    <location>
        <begin position="30"/>
        <end position="59"/>
    </location>
</feature>
<keyword evidence="2 10" id="KW-0121">Carboxypeptidase</keyword>
<feature type="chain" id="PRO_5017028301" evidence="7">
    <location>
        <begin position="32"/>
        <end position="395"/>
    </location>
</feature>
<evidence type="ECO:0000256" key="2">
    <source>
        <dbReference type="ARBA" id="ARBA00022645"/>
    </source>
</evidence>
<evidence type="ECO:0000256" key="7">
    <source>
        <dbReference type="SAM" id="SignalP"/>
    </source>
</evidence>
<dbReference type="AlphaFoldDB" id="A0A378VN31"/>
<evidence type="ECO:0000256" key="5">
    <source>
        <dbReference type="ARBA" id="ARBA00022825"/>
    </source>
</evidence>
<dbReference type="InterPro" id="IPR019546">
    <property type="entry name" value="TAT_signal_bac_arc"/>
</dbReference>
<keyword evidence="11" id="KW-1185">Reference proteome</keyword>
<evidence type="ECO:0000256" key="3">
    <source>
        <dbReference type="ARBA" id="ARBA00022670"/>
    </source>
</evidence>
<evidence type="ECO:0000256" key="4">
    <source>
        <dbReference type="ARBA" id="ARBA00022801"/>
    </source>
</evidence>
<evidence type="ECO:0000259" key="9">
    <source>
        <dbReference type="Pfam" id="PF17676"/>
    </source>
</evidence>
<keyword evidence="4 10" id="KW-0378">Hydrolase</keyword>
<comment type="similarity">
    <text evidence="1">Belongs to the peptidase S66 family.</text>
</comment>
<dbReference type="InterPro" id="IPR029062">
    <property type="entry name" value="Class_I_gatase-like"/>
</dbReference>
<dbReference type="EMBL" id="UGRO01000002">
    <property type="protein sequence ID" value="SUA17500.1"/>
    <property type="molecule type" value="Genomic_DNA"/>
</dbReference>
<name>A0A378VN31_NEILA</name>
<dbReference type="CDD" id="cd07025">
    <property type="entry name" value="Peptidase_S66"/>
    <property type="match status" value="1"/>
</dbReference>
<proteinExistence type="inferred from homology"/>
<organism evidence="10 11">
    <name type="scientific">Neisseria lactamica</name>
    <dbReference type="NCBI Taxonomy" id="486"/>
    <lineage>
        <taxon>Bacteria</taxon>
        <taxon>Pseudomonadati</taxon>
        <taxon>Pseudomonadota</taxon>
        <taxon>Betaproteobacteria</taxon>
        <taxon>Neisseriales</taxon>
        <taxon>Neisseriaceae</taxon>
        <taxon>Neisseria</taxon>
    </lineage>
</organism>
<evidence type="ECO:0000313" key="10">
    <source>
        <dbReference type="EMBL" id="SUA17500.1"/>
    </source>
</evidence>
<dbReference type="PROSITE" id="PS51257">
    <property type="entry name" value="PROKAR_LIPOPROTEIN"/>
    <property type="match status" value="1"/>
</dbReference>
<keyword evidence="7" id="KW-0732">Signal</keyword>
<dbReference type="InterPro" id="IPR006311">
    <property type="entry name" value="TAT_signal"/>
</dbReference>
<dbReference type="SUPFAM" id="SSF141986">
    <property type="entry name" value="LD-carboxypeptidase A C-terminal domain-like"/>
    <property type="match status" value="1"/>
</dbReference>
<dbReference type="GO" id="GO:0106415">
    <property type="term" value="F:muramoyltetrapeptide carboxypeptidase activity"/>
    <property type="evidence" value="ECO:0007669"/>
    <property type="project" value="UniProtKB-EC"/>
</dbReference>
<dbReference type="Pfam" id="PF02016">
    <property type="entry name" value="Peptidase_S66"/>
    <property type="match status" value="1"/>
</dbReference>
<dbReference type="InterPro" id="IPR027478">
    <property type="entry name" value="LdcA_N"/>
</dbReference>
<feature type="signal peptide" evidence="7">
    <location>
        <begin position="1"/>
        <end position="31"/>
    </location>
</feature>
<evidence type="ECO:0000259" key="8">
    <source>
        <dbReference type="Pfam" id="PF02016"/>
    </source>
</evidence>
<dbReference type="PANTHER" id="PTHR30237">
    <property type="entry name" value="MURAMOYLTETRAPEPTIDE CARBOXYPEPTIDASE"/>
    <property type="match status" value="1"/>
</dbReference>
<dbReference type="Gene3D" id="3.50.30.60">
    <property type="entry name" value="LD-carboxypeptidase A C-terminal domain-like"/>
    <property type="match status" value="1"/>
</dbReference>
<accession>A0A378VN31</accession>
<gene>
    <name evidence="10" type="primary">ldcA</name>
    <name evidence="10" type="ORF">NCTC10616_01175</name>
</gene>
<dbReference type="GO" id="GO:0006508">
    <property type="term" value="P:proteolysis"/>
    <property type="evidence" value="ECO:0007669"/>
    <property type="project" value="UniProtKB-KW"/>
</dbReference>
<dbReference type="Gene3D" id="3.40.50.10740">
    <property type="entry name" value="Class I glutamine amidotransferase-like"/>
    <property type="match status" value="1"/>
</dbReference>
<dbReference type="Proteomes" id="UP000254193">
    <property type="component" value="Unassembled WGS sequence"/>
</dbReference>
<dbReference type="PANTHER" id="PTHR30237:SF2">
    <property type="entry name" value="MUREIN TETRAPEPTIDE CARBOXYPEPTIDASE"/>
    <property type="match status" value="1"/>
</dbReference>
<dbReference type="InterPro" id="IPR040921">
    <property type="entry name" value="Peptidase_S66C"/>
</dbReference>
<evidence type="ECO:0000313" key="11">
    <source>
        <dbReference type="Proteomes" id="UP000254193"/>
    </source>
</evidence>
<sequence length="395" mass="42528">MTEPTSRRRFLKTCTAAAGAGLLQACGTAPASNNTPSAPSHPVAKARTVYPEPPRHSNSADNLLRIVASSGFAEDINRVNTALTRLYNAGFTVTNQQAGSRRFQRFAGTDAQRAADFQDVASGRVATPKVLMGLRGGYGAARILPHIDFASLGARMRERGTLFFGFSDVCAVQLALLAKGNMMSFAGPMAYSEFGKPSPSVFTMDAFIKGATQNRLTVDVPYIQRANVETEGTLWGGNLSVLASLAGTPYMPDIDGGILFLEDVGEQPYRIERMLNTLYLSGILDKQRAIVFGDFRMGNIRDVYDSSYDFSTVVNHISRTAKIPVLTGFPFGHIADKITFPLGAYARIRMNGNGGYSVAFEGYPTLDASALTLDTLLPPPNLPIFPESGVADISE</sequence>
<dbReference type="SUPFAM" id="SSF52317">
    <property type="entry name" value="Class I glutamine amidotransferase-like"/>
    <property type="match status" value="1"/>
</dbReference>
<dbReference type="GO" id="GO:0008236">
    <property type="term" value="F:serine-type peptidase activity"/>
    <property type="evidence" value="ECO:0007669"/>
    <property type="project" value="UniProtKB-KW"/>
</dbReference>
<keyword evidence="3" id="KW-0645">Protease</keyword>
<dbReference type="RefSeq" id="WP_115119381.1">
    <property type="nucleotide sequence ID" value="NZ_UGRO01000002.1"/>
</dbReference>
<reference evidence="10 11" key="1">
    <citation type="submission" date="2018-06" db="EMBL/GenBank/DDBJ databases">
        <authorList>
            <consortium name="Pathogen Informatics"/>
            <person name="Doyle S."/>
        </authorList>
    </citation>
    <scope>NUCLEOTIDE SEQUENCE [LARGE SCALE GENOMIC DNA]</scope>
    <source>
        <strain evidence="10 11">NCTC10616</strain>
    </source>
</reference>
<dbReference type="NCBIfam" id="TIGR01409">
    <property type="entry name" value="TAT_signal_seq"/>
    <property type="match status" value="1"/>
</dbReference>